<evidence type="ECO:0000256" key="2">
    <source>
        <dbReference type="ARBA" id="ARBA00007353"/>
    </source>
</evidence>
<dbReference type="SUPFAM" id="SSF64438">
    <property type="entry name" value="CNF1/YfiH-like putative cysteine hydrolases"/>
    <property type="match status" value="1"/>
</dbReference>
<evidence type="ECO:0000256" key="4">
    <source>
        <dbReference type="ARBA" id="ARBA00022723"/>
    </source>
</evidence>
<evidence type="ECO:0000256" key="3">
    <source>
        <dbReference type="ARBA" id="ARBA00022679"/>
    </source>
</evidence>
<comment type="catalytic activity">
    <reaction evidence="1">
        <text>inosine + phosphate = alpha-D-ribose 1-phosphate + hypoxanthine</text>
        <dbReference type="Rhea" id="RHEA:27646"/>
        <dbReference type="ChEBI" id="CHEBI:17368"/>
        <dbReference type="ChEBI" id="CHEBI:17596"/>
        <dbReference type="ChEBI" id="CHEBI:43474"/>
        <dbReference type="ChEBI" id="CHEBI:57720"/>
        <dbReference type="EC" id="2.4.2.1"/>
    </reaction>
    <physiologicalReaction direction="left-to-right" evidence="1">
        <dbReference type="Rhea" id="RHEA:27647"/>
    </physiologicalReaction>
</comment>
<keyword evidence="12" id="KW-1185">Reference proteome</keyword>
<keyword evidence="3" id="KW-0808">Transferase</keyword>
<evidence type="ECO:0000256" key="10">
    <source>
        <dbReference type="RuleBase" id="RU361274"/>
    </source>
</evidence>
<evidence type="ECO:0000313" key="11">
    <source>
        <dbReference type="EMBL" id="MFC2926338.1"/>
    </source>
</evidence>
<dbReference type="Proteomes" id="UP001595379">
    <property type="component" value="Unassembled WGS sequence"/>
</dbReference>
<dbReference type="Gene3D" id="3.60.140.10">
    <property type="entry name" value="CNF1/YfiH-like putative cysteine hydrolases"/>
    <property type="match status" value="1"/>
</dbReference>
<evidence type="ECO:0000256" key="1">
    <source>
        <dbReference type="ARBA" id="ARBA00000553"/>
    </source>
</evidence>
<dbReference type="InterPro" id="IPR011324">
    <property type="entry name" value="Cytotoxic_necrot_fac-like_cat"/>
</dbReference>
<evidence type="ECO:0000256" key="5">
    <source>
        <dbReference type="ARBA" id="ARBA00022801"/>
    </source>
</evidence>
<gene>
    <name evidence="11" type="primary">pgeF</name>
    <name evidence="11" type="ORF">ACFOOR_09490</name>
</gene>
<comment type="catalytic activity">
    <reaction evidence="9">
        <text>S-methyl-5'-thioadenosine + phosphate = 5-(methylsulfanyl)-alpha-D-ribose 1-phosphate + adenine</text>
        <dbReference type="Rhea" id="RHEA:11852"/>
        <dbReference type="ChEBI" id="CHEBI:16708"/>
        <dbReference type="ChEBI" id="CHEBI:17509"/>
        <dbReference type="ChEBI" id="CHEBI:43474"/>
        <dbReference type="ChEBI" id="CHEBI:58533"/>
        <dbReference type="EC" id="2.4.2.28"/>
    </reaction>
    <physiologicalReaction direction="left-to-right" evidence="9">
        <dbReference type="Rhea" id="RHEA:11853"/>
    </physiologicalReaction>
</comment>
<evidence type="ECO:0000256" key="7">
    <source>
        <dbReference type="ARBA" id="ARBA00047989"/>
    </source>
</evidence>
<evidence type="ECO:0000313" key="12">
    <source>
        <dbReference type="Proteomes" id="UP001595379"/>
    </source>
</evidence>
<dbReference type="NCBIfam" id="TIGR00726">
    <property type="entry name" value="peptidoglycan editing factor PgeF"/>
    <property type="match status" value="1"/>
</dbReference>
<dbReference type="EMBL" id="JBHRSV010000017">
    <property type="protein sequence ID" value="MFC2926338.1"/>
    <property type="molecule type" value="Genomic_DNA"/>
</dbReference>
<keyword evidence="4" id="KW-0479">Metal-binding</keyword>
<dbReference type="Pfam" id="PF02578">
    <property type="entry name" value="Cu-oxidase_4"/>
    <property type="match status" value="1"/>
</dbReference>
<keyword evidence="6" id="KW-0862">Zinc</keyword>
<sequence length="256" mass="27433">MSDLEFLHADRLNRPGLVHAFTTRDGGVSAGGYASLNLSWKDGDDKDAITENRRRVTEALGLDRLIFLNQVHGNTVHRVNAIPEAGWSVGQGDGLVTNVPRLGLVTQTADCTPVLLFDPVRRAVGAVHSGWRGTVQDVAGETVEAMVREYGTDPADLIAAIGPAISAQNYRVGPEVLEQFEELFGSLEGLALERDAEGGAGIDVSEAVRRQLAAAGIPETQIERLPLCTYADERFFSCRRARGTPFGGQAGIIALV</sequence>
<reference evidence="12" key="1">
    <citation type="journal article" date="2019" name="Int. J. Syst. Evol. Microbiol.">
        <title>The Global Catalogue of Microorganisms (GCM) 10K type strain sequencing project: providing services to taxonomists for standard genome sequencing and annotation.</title>
        <authorList>
            <consortium name="The Broad Institute Genomics Platform"/>
            <consortium name="The Broad Institute Genome Sequencing Center for Infectious Disease"/>
            <person name="Wu L."/>
            <person name="Ma J."/>
        </authorList>
    </citation>
    <scope>NUCLEOTIDE SEQUENCE [LARGE SCALE GENOMIC DNA]</scope>
    <source>
        <strain evidence="12">KCTC 52487</strain>
    </source>
</reference>
<dbReference type="InterPro" id="IPR003730">
    <property type="entry name" value="Cu_polyphenol_OxRdtase"/>
</dbReference>
<evidence type="ECO:0000256" key="6">
    <source>
        <dbReference type="ARBA" id="ARBA00022833"/>
    </source>
</evidence>
<dbReference type="CDD" id="cd16833">
    <property type="entry name" value="YfiH"/>
    <property type="match status" value="1"/>
</dbReference>
<dbReference type="InterPro" id="IPR038371">
    <property type="entry name" value="Cu_polyphenol_OxRdtase_sf"/>
</dbReference>
<evidence type="ECO:0000256" key="8">
    <source>
        <dbReference type="ARBA" id="ARBA00048968"/>
    </source>
</evidence>
<dbReference type="PANTHER" id="PTHR30616">
    <property type="entry name" value="UNCHARACTERIZED PROTEIN YFIH"/>
    <property type="match status" value="1"/>
</dbReference>
<comment type="catalytic activity">
    <reaction evidence="8">
        <text>adenosine + phosphate = alpha-D-ribose 1-phosphate + adenine</text>
        <dbReference type="Rhea" id="RHEA:27642"/>
        <dbReference type="ChEBI" id="CHEBI:16335"/>
        <dbReference type="ChEBI" id="CHEBI:16708"/>
        <dbReference type="ChEBI" id="CHEBI:43474"/>
        <dbReference type="ChEBI" id="CHEBI:57720"/>
        <dbReference type="EC" id="2.4.2.1"/>
    </reaction>
    <physiologicalReaction direction="left-to-right" evidence="8">
        <dbReference type="Rhea" id="RHEA:27643"/>
    </physiologicalReaction>
</comment>
<organism evidence="11 12">
    <name type="scientific">Hyphobacterium vulgare</name>
    <dbReference type="NCBI Taxonomy" id="1736751"/>
    <lineage>
        <taxon>Bacteria</taxon>
        <taxon>Pseudomonadati</taxon>
        <taxon>Pseudomonadota</taxon>
        <taxon>Alphaproteobacteria</taxon>
        <taxon>Maricaulales</taxon>
        <taxon>Maricaulaceae</taxon>
        <taxon>Hyphobacterium</taxon>
    </lineage>
</organism>
<dbReference type="RefSeq" id="WP_343165721.1">
    <property type="nucleotide sequence ID" value="NZ_JBHRSV010000017.1"/>
</dbReference>
<protein>
    <recommendedName>
        <fullName evidence="10">Purine nucleoside phosphorylase</fullName>
    </recommendedName>
</protein>
<comment type="catalytic activity">
    <reaction evidence="7">
        <text>adenosine + H2O + H(+) = inosine + NH4(+)</text>
        <dbReference type="Rhea" id="RHEA:24408"/>
        <dbReference type="ChEBI" id="CHEBI:15377"/>
        <dbReference type="ChEBI" id="CHEBI:15378"/>
        <dbReference type="ChEBI" id="CHEBI:16335"/>
        <dbReference type="ChEBI" id="CHEBI:17596"/>
        <dbReference type="ChEBI" id="CHEBI:28938"/>
        <dbReference type="EC" id="3.5.4.4"/>
    </reaction>
    <physiologicalReaction direction="left-to-right" evidence="7">
        <dbReference type="Rhea" id="RHEA:24409"/>
    </physiologicalReaction>
</comment>
<comment type="similarity">
    <text evidence="2 10">Belongs to the purine nucleoside phosphorylase YfiH/LACC1 family.</text>
</comment>
<proteinExistence type="inferred from homology"/>
<comment type="caution">
    <text evidence="11">The sequence shown here is derived from an EMBL/GenBank/DDBJ whole genome shotgun (WGS) entry which is preliminary data.</text>
</comment>
<name>A0ABV6ZYB4_9PROT</name>
<dbReference type="PANTHER" id="PTHR30616:SF2">
    <property type="entry name" value="PURINE NUCLEOSIDE PHOSPHORYLASE LACC1"/>
    <property type="match status" value="1"/>
</dbReference>
<keyword evidence="5" id="KW-0378">Hydrolase</keyword>
<accession>A0ABV6ZYB4</accession>
<evidence type="ECO:0000256" key="9">
    <source>
        <dbReference type="ARBA" id="ARBA00049893"/>
    </source>
</evidence>